<dbReference type="PROSITE" id="PS50157">
    <property type="entry name" value="ZINC_FINGER_C2H2_2"/>
    <property type="match status" value="1"/>
</dbReference>
<dbReference type="InterPro" id="IPR043128">
    <property type="entry name" value="Rev_trsase/Diguanyl_cyclase"/>
</dbReference>
<keyword evidence="2" id="KW-0862">Zinc</keyword>
<dbReference type="GO" id="GO:0008270">
    <property type="term" value="F:zinc ion binding"/>
    <property type="evidence" value="ECO:0007669"/>
    <property type="project" value="UniProtKB-KW"/>
</dbReference>
<protein>
    <recommendedName>
        <fullName evidence="4">C2H2-type domain-containing protein</fullName>
    </recommendedName>
</protein>
<dbReference type="Gene3D" id="3.30.70.270">
    <property type="match status" value="1"/>
</dbReference>
<dbReference type="SMART" id="SM00355">
    <property type="entry name" value="ZnF_C2H2"/>
    <property type="match status" value="1"/>
</dbReference>
<dbReference type="PANTHER" id="PTHR35617:SF3">
    <property type="entry name" value="CORE-BINDING (CB) DOMAIN-CONTAINING PROTEIN"/>
    <property type="match status" value="1"/>
</dbReference>
<keyword evidence="2" id="KW-0479">Metal-binding</keyword>
<evidence type="ECO:0000313" key="5">
    <source>
        <dbReference type="EMBL" id="KAK2561755.1"/>
    </source>
</evidence>
<sequence>MAGGLQYCLHEWKKITLDPFILDAVSHCHIEFDWLPEAFNGATRPYHSFTEAEQTIIGNEIDKFLLKGIIRLSLYEDGQVISPIFIRPKKDGSHRLIFNLKRLNEAVSYHHFKMDTLETAIKLMRPGCYMTSIDLKDAYYSIPIAPDHRKYLKFIWKDGHGSYSESFSSESGSSNSEQSPSTSSTIRPVGMQIIGQSLQHSGISSDIVEVIMQSWRDSTREQYKVYINKWLQFCCEGPHDPLHPSVRSLLSFLHSLFQKGLSYSALNTARSAVSSIDINVSDVQDHTPVGRHFLVCRYLKCVFNKMKPVPRYNDIWSVDTVLDYLTLSVSTIPGYNFEFVPTPLASGGVALFIDDRHGYRILEKASNEAFQALWVEISFVKKKNIICGVVYRQHNSPERFQKYFEETIEKFAALVDKPTRVRSTSATLIDNIFVNIPEQIPNVIRTSIPEQIVKQYQSYCMEKGFSLPLSRSSLCRILRVCSASTSTSLEGLDYLSAEGAKAFDELIGVVDKLGDEYELNVSWSKEQIRKLKLAKRYFKSDYKAQAYAIIAGVIPSVLKQLRFYHHIGNEICVDAGQEKRRGLEGSHNTFCQPRCCRLDILNALDDTSVLVEFDWAMKLIPRKYRESQADWFGKRGISWHKLKCTMPELKLLSFKPDNAGCYHSTATILGVRQLSIKHNISISLDLMDPQEGKGPCDHKAAVIKSHMRLHLDSGHDISNAEEMKLAIESCGGVRGVATVVCGPLNIPYPNPFPKWDGVSLLNDITFCSEEMRTSDVAISDLSFSDLTPRRRQDAECTGGTVASAESNSKREDDTLFTCPEDGCVKSFQRFSSLQKHLNGGSHRYALERESLQDKAIPRYAENLESGAASIEENVEAVISEESEEKTGQKADASEGSKTMRKACNEDGYLLFQSDEYLTSLHIASFFSCLAANKSVLVSSSTSDLANEDYCDNWMSAMAEKELEEMSQEVINELSIQHPITFQSYNICKTAATLKLSKFSMAMLEEIWKYFELDTFTIKQKREKPYIDLLDTYVKSCTCS</sequence>
<comment type="caution">
    <text evidence="5">The sequence shown here is derived from an EMBL/GenBank/DDBJ whole genome shotgun (WGS) entry which is preliminary data.</text>
</comment>
<feature type="compositionally biased region" description="Basic and acidic residues" evidence="3">
    <location>
        <begin position="884"/>
        <end position="894"/>
    </location>
</feature>
<gene>
    <name evidence="5" type="ORF">P5673_015135</name>
</gene>
<keyword evidence="6" id="KW-1185">Reference proteome</keyword>
<dbReference type="InterPro" id="IPR043502">
    <property type="entry name" value="DNA/RNA_pol_sf"/>
</dbReference>
<dbReference type="PANTHER" id="PTHR35617">
    <property type="entry name" value="PHAGE_INTEGRASE DOMAIN-CONTAINING PROTEIN"/>
    <property type="match status" value="1"/>
</dbReference>
<organism evidence="5 6">
    <name type="scientific">Acropora cervicornis</name>
    <name type="common">Staghorn coral</name>
    <dbReference type="NCBI Taxonomy" id="6130"/>
    <lineage>
        <taxon>Eukaryota</taxon>
        <taxon>Metazoa</taxon>
        <taxon>Cnidaria</taxon>
        <taxon>Anthozoa</taxon>
        <taxon>Hexacorallia</taxon>
        <taxon>Scleractinia</taxon>
        <taxon>Astrocoeniina</taxon>
        <taxon>Acroporidae</taxon>
        <taxon>Acropora</taxon>
    </lineage>
</organism>
<keyword evidence="2" id="KW-0863">Zinc-finger</keyword>
<evidence type="ECO:0000313" key="6">
    <source>
        <dbReference type="Proteomes" id="UP001249851"/>
    </source>
</evidence>
<dbReference type="PROSITE" id="PS00028">
    <property type="entry name" value="ZINC_FINGER_C2H2_1"/>
    <property type="match status" value="1"/>
</dbReference>
<dbReference type="GO" id="GO:0003677">
    <property type="term" value="F:DNA binding"/>
    <property type="evidence" value="ECO:0007669"/>
    <property type="project" value="UniProtKB-KW"/>
</dbReference>
<proteinExistence type="predicted"/>
<evidence type="ECO:0000256" key="3">
    <source>
        <dbReference type="SAM" id="MobiDB-lite"/>
    </source>
</evidence>
<evidence type="ECO:0000259" key="4">
    <source>
        <dbReference type="PROSITE" id="PS50157"/>
    </source>
</evidence>
<dbReference type="AlphaFoldDB" id="A0AAD9V5R6"/>
<dbReference type="EMBL" id="JARQWQ010000031">
    <property type="protein sequence ID" value="KAK2561755.1"/>
    <property type="molecule type" value="Genomic_DNA"/>
</dbReference>
<dbReference type="InterPro" id="IPR013087">
    <property type="entry name" value="Znf_C2H2_type"/>
</dbReference>
<dbReference type="Gene3D" id="3.10.10.10">
    <property type="entry name" value="HIV Type 1 Reverse Transcriptase, subunit A, domain 1"/>
    <property type="match status" value="1"/>
</dbReference>
<dbReference type="Proteomes" id="UP001249851">
    <property type="component" value="Unassembled WGS sequence"/>
</dbReference>
<evidence type="ECO:0000256" key="1">
    <source>
        <dbReference type="ARBA" id="ARBA00023125"/>
    </source>
</evidence>
<reference evidence="5" key="2">
    <citation type="journal article" date="2023" name="Science">
        <title>Genomic signatures of disease resistance in endangered staghorn corals.</title>
        <authorList>
            <person name="Vollmer S.V."/>
            <person name="Selwyn J.D."/>
            <person name="Despard B.A."/>
            <person name="Roesel C.L."/>
        </authorList>
    </citation>
    <scope>NUCLEOTIDE SEQUENCE</scope>
    <source>
        <strain evidence="5">K2</strain>
    </source>
</reference>
<dbReference type="InterPro" id="IPR010998">
    <property type="entry name" value="Integrase_recombinase_N"/>
</dbReference>
<dbReference type="SUPFAM" id="SSF56672">
    <property type="entry name" value="DNA/RNA polymerases"/>
    <property type="match status" value="1"/>
</dbReference>
<feature type="region of interest" description="Disordered" evidence="3">
    <location>
        <begin position="878"/>
        <end position="897"/>
    </location>
</feature>
<reference evidence="5" key="1">
    <citation type="journal article" date="2023" name="G3 (Bethesda)">
        <title>Whole genome assembly and annotation of the endangered Caribbean coral Acropora cervicornis.</title>
        <authorList>
            <person name="Selwyn J.D."/>
            <person name="Vollmer S.V."/>
        </authorList>
    </citation>
    <scope>NUCLEOTIDE SEQUENCE</scope>
    <source>
        <strain evidence="5">K2</strain>
    </source>
</reference>
<feature type="domain" description="C2H2-type" evidence="4">
    <location>
        <begin position="816"/>
        <end position="842"/>
    </location>
</feature>
<keyword evidence="1" id="KW-0238">DNA-binding</keyword>
<name>A0AAD9V5R6_ACRCE</name>
<accession>A0AAD9V5R6</accession>
<dbReference type="SUPFAM" id="SSF47823">
    <property type="entry name" value="lambda integrase-like, N-terminal domain"/>
    <property type="match status" value="1"/>
</dbReference>
<evidence type="ECO:0000256" key="2">
    <source>
        <dbReference type="PROSITE-ProRule" id="PRU00042"/>
    </source>
</evidence>
<dbReference type="Gene3D" id="1.10.150.130">
    <property type="match status" value="1"/>
</dbReference>